<reference evidence="1" key="1">
    <citation type="submission" date="2020-03" db="EMBL/GenBank/DDBJ databases">
        <title>The deep terrestrial virosphere.</title>
        <authorList>
            <person name="Holmfeldt K."/>
            <person name="Nilsson E."/>
            <person name="Simone D."/>
            <person name="Lopez-Fernandez M."/>
            <person name="Wu X."/>
            <person name="de Brujin I."/>
            <person name="Lundin D."/>
            <person name="Andersson A."/>
            <person name="Bertilsson S."/>
            <person name="Dopson M."/>
        </authorList>
    </citation>
    <scope>NUCLEOTIDE SEQUENCE</scope>
    <source>
        <strain evidence="1">MM415B02490</strain>
    </source>
</reference>
<dbReference type="EMBL" id="MT142873">
    <property type="protein sequence ID" value="QJA89853.1"/>
    <property type="molecule type" value="Genomic_DNA"/>
</dbReference>
<proteinExistence type="predicted"/>
<dbReference type="AlphaFoldDB" id="A0A6M3L614"/>
<evidence type="ECO:0000313" key="1">
    <source>
        <dbReference type="EMBL" id="QJA89853.1"/>
    </source>
</evidence>
<sequence>MQHLRWTKTGRVFSKADEGKPNMFVFNSRTGQINVDLGNGRFAPYVWDPANNQVRYASYSYQFFDWYQVIRDKENNVLIDDQRFEVQYWQTQGGGRWRILDLYQTEVTTNQQDDHCIVTRRQFDGSGNELRVDFLFQPNYRIKLTFTLTVVNAGQYRIRFQNTGISGIPAERQNKQNQVTALLFDKVGFCWDSNEAVIHNYAIENTASGSKVDVFIGPFDLSAGGSVVVSPTEVTTGLDADGCSWATYFFSNVWFGYQDSNFPGWSFGLDGSIPSDATLTSAYFRARCLSSPQSTAYNSSLYIEDADPATNTVFSSSHLPGGITHIRYYPNVRTTALTADAWYFGSGDNNPTDIKAAIQDLVDKYGVLEVDDIINITYRTDGYSASSDAEFYKGTAELVIEYSAGISSLFINVADCVQAKAQPV</sequence>
<accession>A0A6M3L614</accession>
<gene>
    <name evidence="1" type="ORF">MM415B02490_0005</name>
</gene>
<organism evidence="1">
    <name type="scientific">viral metagenome</name>
    <dbReference type="NCBI Taxonomy" id="1070528"/>
    <lineage>
        <taxon>unclassified sequences</taxon>
        <taxon>metagenomes</taxon>
        <taxon>organismal metagenomes</taxon>
    </lineage>
</organism>
<protein>
    <submittedName>
        <fullName evidence="1">Uncharacterized protein</fullName>
    </submittedName>
</protein>
<name>A0A6M3L614_9ZZZZ</name>